<accession>A0A2T4C8T7</accession>
<dbReference type="AlphaFoldDB" id="A0A2T4C8T7"/>
<protein>
    <submittedName>
        <fullName evidence="1">Uncharacterized protein</fullName>
    </submittedName>
</protein>
<evidence type="ECO:0000313" key="2">
    <source>
        <dbReference type="Proteomes" id="UP000240760"/>
    </source>
</evidence>
<name>A0A2T4C8T7_TRILO</name>
<reference evidence="1 2" key="1">
    <citation type="submission" date="2016-07" db="EMBL/GenBank/DDBJ databases">
        <title>Multiple horizontal gene transfer events from other fungi enriched the ability of initially mycotrophic Trichoderma (Ascomycota) to feed on dead plant biomass.</title>
        <authorList>
            <consortium name="DOE Joint Genome Institute"/>
            <person name="Aerts A."/>
            <person name="Atanasova L."/>
            <person name="Chenthamara K."/>
            <person name="Zhang J."/>
            <person name="Grujic M."/>
            <person name="Henrissat B."/>
            <person name="Kuo A."/>
            <person name="Salamov A."/>
            <person name="Lipzen A."/>
            <person name="Labutti K."/>
            <person name="Barry K."/>
            <person name="Miao Y."/>
            <person name="Rahimi M.J."/>
            <person name="Shen Q."/>
            <person name="Grigoriev I.V."/>
            <person name="Kubicek C.P."/>
            <person name="Druzhinina I.S."/>
        </authorList>
    </citation>
    <scope>NUCLEOTIDE SEQUENCE [LARGE SCALE GENOMIC DNA]</scope>
    <source>
        <strain evidence="1 2">ATCC 18648</strain>
    </source>
</reference>
<gene>
    <name evidence="1" type="ORF">M440DRAFT_1227975</name>
</gene>
<keyword evidence="2" id="KW-1185">Reference proteome</keyword>
<dbReference type="EMBL" id="KZ679130">
    <property type="protein sequence ID" value="PTB77932.1"/>
    <property type="molecule type" value="Genomic_DNA"/>
</dbReference>
<sequence length="137" mass="15204">MEYTYLYLDALPGDLDQPEASGLGFKYRDGTWLHKSGALDPLCPLLMYKYGDCTDASTLHARRESQFERWKTKDKDDEKTNCLHPTKVSVVDSEPSSAISEAGRAKGLDACTRSRHKGLIQQVTCSQASSGRSLVMV</sequence>
<organism evidence="1 2">
    <name type="scientific">Trichoderma longibrachiatum ATCC 18648</name>
    <dbReference type="NCBI Taxonomy" id="983965"/>
    <lineage>
        <taxon>Eukaryota</taxon>
        <taxon>Fungi</taxon>
        <taxon>Dikarya</taxon>
        <taxon>Ascomycota</taxon>
        <taxon>Pezizomycotina</taxon>
        <taxon>Sordariomycetes</taxon>
        <taxon>Hypocreomycetidae</taxon>
        <taxon>Hypocreales</taxon>
        <taxon>Hypocreaceae</taxon>
        <taxon>Trichoderma</taxon>
    </lineage>
</organism>
<proteinExistence type="predicted"/>
<dbReference type="Proteomes" id="UP000240760">
    <property type="component" value="Unassembled WGS sequence"/>
</dbReference>
<evidence type="ECO:0000313" key="1">
    <source>
        <dbReference type="EMBL" id="PTB77932.1"/>
    </source>
</evidence>
<dbReference type="OrthoDB" id="10620196at2759"/>